<dbReference type="Gene3D" id="2.130.10.10">
    <property type="entry name" value="YVTN repeat-like/Quinoprotein amine dehydrogenase"/>
    <property type="match status" value="3"/>
</dbReference>
<dbReference type="CDD" id="cd00200">
    <property type="entry name" value="WD40"/>
    <property type="match status" value="1"/>
</dbReference>
<proteinExistence type="predicted"/>
<keyword evidence="6" id="KW-1185">Reference proteome</keyword>
<dbReference type="GO" id="GO:1990234">
    <property type="term" value="C:transferase complex"/>
    <property type="evidence" value="ECO:0007669"/>
    <property type="project" value="UniProtKB-ARBA"/>
</dbReference>
<feature type="repeat" description="WD" evidence="3">
    <location>
        <begin position="1"/>
        <end position="42"/>
    </location>
</feature>
<dbReference type="InterPro" id="IPR020472">
    <property type="entry name" value="WD40_PAC1"/>
</dbReference>
<dbReference type="SMART" id="SM00320">
    <property type="entry name" value="WD40"/>
    <property type="match status" value="7"/>
</dbReference>
<dbReference type="EMBL" id="KV448509">
    <property type="protein sequence ID" value="OAX35336.1"/>
    <property type="molecule type" value="Genomic_DNA"/>
</dbReference>
<evidence type="ECO:0000313" key="6">
    <source>
        <dbReference type="Proteomes" id="UP000092154"/>
    </source>
</evidence>
<protein>
    <submittedName>
        <fullName evidence="5">WD40 repeat-like protein</fullName>
    </submittedName>
</protein>
<feature type="compositionally biased region" description="Polar residues" evidence="4">
    <location>
        <begin position="399"/>
        <end position="412"/>
    </location>
</feature>
<dbReference type="SUPFAM" id="SSF50978">
    <property type="entry name" value="WD40 repeat-like"/>
    <property type="match status" value="1"/>
</dbReference>
<dbReference type="PANTHER" id="PTHR22847:SF637">
    <property type="entry name" value="WD REPEAT DOMAIN 5B"/>
    <property type="match status" value="1"/>
</dbReference>
<evidence type="ECO:0000256" key="4">
    <source>
        <dbReference type="SAM" id="MobiDB-lite"/>
    </source>
</evidence>
<keyword evidence="2" id="KW-0677">Repeat</keyword>
<feature type="repeat" description="WD" evidence="3">
    <location>
        <begin position="88"/>
        <end position="129"/>
    </location>
</feature>
<dbReference type="PROSITE" id="PS50082">
    <property type="entry name" value="WD_REPEATS_2"/>
    <property type="match status" value="6"/>
</dbReference>
<name>A0A1B7MRX5_9AGAM</name>
<feature type="repeat" description="WD" evidence="3">
    <location>
        <begin position="131"/>
        <end position="172"/>
    </location>
</feature>
<dbReference type="PROSITE" id="PS00678">
    <property type="entry name" value="WD_REPEATS_1"/>
    <property type="match status" value="5"/>
</dbReference>
<feature type="region of interest" description="Disordered" evidence="4">
    <location>
        <begin position="308"/>
        <end position="348"/>
    </location>
</feature>
<feature type="repeat" description="WD" evidence="3">
    <location>
        <begin position="258"/>
        <end position="292"/>
    </location>
</feature>
<dbReference type="Pfam" id="PF00400">
    <property type="entry name" value="WD40"/>
    <property type="match status" value="7"/>
</dbReference>
<evidence type="ECO:0000256" key="3">
    <source>
        <dbReference type="PROSITE-ProRule" id="PRU00221"/>
    </source>
</evidence>
<dbReference type="InterPro" id="IPR036322">
    <property type="entry name" value="WD40_repeat_dom_sf"/>
</dbReference>
<dbReference type="STRING" id="1314800.A0A1B7MRX5"/>
<dbReference type="InterPro" id="IPR015943">
    <property type="entry name" value="WD40/YVTN_repeat-like_dom_sf"/>
</dbReference>
<organism evidence="5 6">
    <name type="scientific">Rhizopogon vinicolor AM-OR11-026</name>
    <dbReference type="NCBI Taxonomy" id="1314800"/>
    <lineage>
        <taxon>Eukaryota</taxon>
        <taxon>Fungi</taxon>
        <taxon>Dikarya</taxon>
        <taxon>Basidiomycota</taxon>
        <taxon>Agaricomycotina</taxon>
        <taxon>Agaricomycetes</taxon>
        <taxon>Agaricomycetidae</taxon>
        <taxon>Boletales</taxon>
        <taxon>Suillineae</taxon>
        <taxon>Rhizopogonaceae</taxon>
        <taxon>Rhizopogon</taxon>
    </lineage>
</organism>
<feature type="region of interest" description="Disordered" evidence="4">
    <location>
        <begin position="466"/>
        <end position="500"/>
    </location>
</feature>
<evidence type="ECO:0000256" key="1">
    <source>
        <dbReference type="ARBA" id="ARBA00022574"/>
    </source>
</evidence>
<dbReference type="InterPro" id="IPR019775">
    <property type="entry name" value="WD40_repeat_CS"/>
</dbReference>
<gene>
    <name evidence="5" type="ORF">K503DRAFT_868329</name>
</gene>
<keyword evidence="1 3" id="KW-0853">WD repeat</keyword>
<dbReference type="InParanoid" id="A0A1B7MRX5"/>
<feature type="region of interest" description="Disordered" evidence="4">
    <location>
        <begin position="399"/>
        <end position="426"/>
    </location>
</feature>
<feature type="repeat" description="WD" evidence="3">
    <location>
        <begin position="216"/>
        <end position="250"/>
    </location>
</feature>
<dbReference type="PANTHER" id="PTHR22847">
    <property type="entry name" value="WD40 REPEAT PROTEIN"/>
    <property type="match status" value="1"/>
</dbReference>
<dbReference type="AlphaFoldDB" id="A0A1B7MRX5"/>
<sequence>MRGHSDWVRDVIHLPDVWRIITCSNDGSLRLWDLKSGTQIGDDWRDGDKKTAVITISLSPNGKTVASGSDDGIVRLWDVNTGKVISTWIGYTSQVRSLCWGPDGKRVVSGHLDGTAGVWNAENGKTVINPIKTGQMAVYAMAYSPDGTKIATGGYGNEIKIWDSTTGEHLLGSPQIEHSSVRCLAWTSDGKKLISGKRSGSIKIFDTTTWEEIATLKGHRELVTAITLSSNNRLLASASWDNTVRLWDLDKNISVCLPFQHENDVNCAAFSADGTRLVTGCDNNNAYVWNIDDILQVAGLQNLLPDASEANKSSSQEAEKSPSQGAGESFLEADATGGDLGDVHQTPQGFFDVTQDHVHSSPMRGAQHRLSARYRLGTLASTITSRSNSLFGHVSSLVRRSQPNTDETTENSPRIPPLTITPPPGPVSTTVRSRILHVSNWWPMHAGHAHPPIVDVPFAQGYERNAAAGAPKGKGGYIRDEDFDPPNPPPPPNPSSLQPSATVQITTGVHGGGRLCCF</sequence>
<dbReference type="PRINTS" id="PR00320">
    <property type="entry name" value="GPROTEINBRPT"/>
</dbReference>
<accession>A0A1B7MRX5</accession>
<dbReference type="Proteomes" id="UP000092154">
    <property type="component" value="Unassembled WGS sequence"/>
</dbReference>
<evidence type="ECO:0000313" key="5">
    <source>
        <dbReference type="EMBL" id="OAX35336.1"/>
    </source>
</evidence>
<feature type="repeat" description="WD" evidence="3">
    <location>
        <begin position="53"/>
        <end position="87"/>
    </location>
</feature>
<reference evidence="5 6" key="1">
    <citation type="submission" date="2016-06" db="EMBL/GenBank/DDBJ databases">
        <title>Comparative genomics of the ectomycorrhizal sister species Rhizopogon vinicolor and Rhizopogon vesiculosus (Basidiomycota: Boletales) reveals a divergence of the mating type B locus.</title>
        <authorList>
            <consortium name="DOE Joint Genome Institute"/>
            <person name="Mujic A.B."/>
            <person name="Kuo A."/>
            <person name="Tritt A."/>
            <person name="Lipzen A."/>
            <person name="Chen C."/>
            <person name="Johnson J."/>
            <person name="Sharma A."/>
            <person name="Barry K."/>
            <person name="Grigoriev I.V."/>
            <person name="Spatafora J.W."/>
        </authorList>
    </citation>
    <scope>NUCLEOTIDE SEQUENCE [LARGE SCALE GENOMIC DNA]</scope>
    <source>
        <strain evidence="5 6">AM-OR11-026</strain>
    </source>
</reference>
<feature type="compositionally biased region" description="Pro residues" evidence="4">
    <location>
        <begin position="414"/>
        <end position="426"/>
    </location>
</feature>
<evidence type="ECO:0000256" key="2">
    <source>
        <dbReference type="ARBA" id="ARBA00022737"/>
    </source>
</evidence>
<feature type="compositionally biased region" description="Pro residues" evidence="4">
    <location>
        <begin position="485"/>
        <end position="494"/>
    </location>
</feature>
<feature type="compositionally biased region" description="Polar residues" evidence="4">
    <location>
        <begin position="310"/>
        <end position="326"/>
    </location>
</feature>
<dbReference type="InterPro" id="IPR001680">
    <property type="entry name" value="WD40_rpt"/>
</dbReference>
<dbReference type="PROSITE" id="PS50294">
    <property type="entry name" value="WD_REPEATS_REGION"/>
    <property type="match status" value="6"/>
</dbReference>